<dbReference type="KEGG" id="dea:FPZ08_13100"/>
<feature type="signal peptide" evidence="1">
    <location>
        <begin position="1"/>
        <end position="22"/>
    </location>
</feature>
<keyword evidence="4" id="KW-1185">Reference proteome</keyword>
<accession>A0A5B8LVZ4</accession>
<feature type="chain" id="PRO_5022767277" evidence="1">
    <location>
        <begin position="23"/>
        <end position="349"/>
    </location>
</feature>
<dbReference type="Gene3D" id="1.20.1270.180">
    <property type="match status" value="1"/>
</dbReference>
<dbReference type="AlphaFoldDB" id="A0A5B8LVZ4"/>
<dbReference type="GO" id="GO:0005576">
    <property type="term" value="C:extracellular region"/>
    <property type="evidence" value="ECO:0007669"/>
    <property type="project" value="TreeGrafter"/>
</dbReference>
<protein>
    <submittedName>
        <fullName evidence="3">DUF3298 domain-containing protein</fullName>
    </submittedName>
</protein>
<dbReference type="InterPro" id="IPR052755">
    <property type="entry name" value="Lysozyme_Inhibitor_LprI"/>
</dbReference>
<dbReference type="InterPro" id="IPR021729">
    <property type="entry name" value="DUF3298"/>
</dbReference>
<dbReference type="Gene3D" id="3.90.640.20">
    <property type="entry name" value="Heat-shock cognate protein, ATPase"/>
    <property type="match status" value="1"/>
</dbReference>
<dbReference type="PANTHER" id="PTHR37549:SF1">
    <property type="entry name" value="LIPOPROTEIN LPRI"/>
    <property type="match status" value="1"/>
</dbReference>
<name>A0A5B8LVZ4_9HYPH</name>
<organism evidence="3 4">
    <name type="scientific">Devosia ginsengisoli</name>
    <dbReference type="NCBI Taxonomy" id="400770"/>
    <lineage>
        <taxon>Bacteria</taxon>
        <taxon>Pseudomonadati</taxon>
        <taxon>Pseudomonadota</taxon>
        <taxon>Alphaproteobacteria</taxon>
        <taxon>Hyphomicrobiales</taxon>
        <taxon>Devosiaceae</taxon>
        <taxon>Devosia</taxon>
    </lineage>
</organism>
<dbReference type="InterPro" id="IPR037126">
    <property type="entry name" value="PdaC/RsiV-like_sf"/>
</dbReference>
<dbReference type="OrthoDB" id="122332at2"/>
<dbReference type="RefSeq" id="WP_146290430.1">
    <property type="nucleotide sequence ID" value="NZ_CP042304.1"/>
</dbReference>
<dbReference type="Proteomes" id="UP000315364">
    <property type="component" value="Chromosome"/>
</dbReference>
<dbReference type="EMBL" id="CP042304">
    <property type="protein sequence ID" value="QDZ11612.1"/>
    <property type="molecule type" value="Genomic_DNA"/>
</dbReference>
<evidence type="ECO:0000313" key="4">
    <source>
        <dbReference type="Proteomes" id="UP000315364"/>
    </source>
</evidence>
<sequence>MSSFRLVLPAILLAVAAVPASAASFDCTKAATPFEHAICDMPDLSAADDLLAKSFATATGGLTKGAVGLMRADQRNWLDYAQRACTDDAEVMTSGRYDDNGASCLVEKFNTRSGVLEQSRMISGHRFFLQSAYAVLPDPNEADNPDSYWKVASHEVVMPQLDSDDPLAEAFNRFIAEMGANKSDILSLAGGGDIDDVDGSSDTSVIIKVKELGGTNRITMDVSTYWYGHGAAHGNWSVSYLHYLADQDRGLIASDIFAGDDWASTLVDAAWAELQAEHAEWLQVETAGDIAEIVVEPSRWDLSNDHGLIIQFQPYEVSAYAYGAPTITIPWDKLDAIKAETQDEVRYGY</sequence>
<feature type="domain" description="DUF3298" evidence="2">
    <location>
        <begin position="254"/>
        <end position="332"/>
    </location>
</feature>
<proteinExistence type="predicted"/>
<keyword evidence="1" id="KW-0732">Signal</keyword>
<reference evidence="3 4" key="1">
    <citation type="submission" date="2019-07" db="EMBL/GenBank/DDBJ databases">
        <title>Full genome sequence of Devosia sp. Gsoil 520.</title>
        <authorList>
            <person name="Im W.-T."/>
        </authorList>
    </citation>
    <scope>NUCLEOTIDE SEQUENCE [LARGE SCALE GENOMIC DNA]</scope>
    <source>
        <strain evidence="3 4">Gsoil 520</strain>
    </source>
</reference>
<evidence type="ECO:0000259" key="2">
    <source>
        <dbReference type="Pfam" id="PF11738"/>
    </source>
</evidence>
<dbReference type="PANTHER" id="PTHR37549">
    <property type="entry name" value="LIPOPROTEIN LPRI"/>
    <property type="match status" value="1"/>
</dbReference>
<evidence type="ECO:0000256" key="1">
    <source>
        <dbReference type="SAM" id="SignalP"/>
    </source>
</evidence>
<dbReference type="Pfam" id="PF11738">
    <property type="entry name" value="DUF3298"/>
    <property type="match status" value="1"/>
</dbReference>
<evidence type="ECO:0000313" key="3">
    <source>
        <dbReference type="EMBL" id="QDZ11612.1"/>
    </source>
</evidence>
<gene>
    <name evidence="3" type="ORF">FPZ08_13100</name>
</gene>